<dbReference type="AlphaFoldDB" id="A0A8H4LAG1"/>
<evidence type="ECO:0000313" key="2">
    <source>
        <dbReference type="Proteomes" id="UP000554235"/>
    </source>
</evidence>
<dbReference type="EMBL" id="JAADYS010001234">
    <property type="protein sequence ID" value="KAF4464158.1"/>
    <property type="molecule type" value="Genomic_DNA"/>
</dbReference>
<keyword evidence="2" id="KW-1185">Reference proteome</keyword>
<gene>
    <name evidence="1" type="ORF">FALBO_9007</name>
</gene>
<proteinExistence type="predicted"/>
<comment type="caution">
    <text evidence="1">The sequence shown here is derived from an EMBL/GenBank/DDBJ whole genome shotgun (WGS) entry which is preliminary data.</text>
</comment>
<name>A0A8H4LAG1_9HYPO</name>
<organism evidence="1 2">
    <name type="scientific">Fusarium albosuccineum</name>
    <dbReference type="NCBI Taxonomy" id="1237068"/>
    <lineage>
        <taxon>Eukaryota</taxon>
        <taxon>Fungi</taxon>
        <taxon>Dikarya</taxon>
        <taxon>Ascomycota</taxon>
        <taxon>Pezizomycotina</taxon>
        <taxon>Sordariomycetes</taxon>
        <taxon>Hypocreomycetidae</taxon>
        <taxon>Hypocreales</taxon>
        <taxon>Nectriaceae</taxon>
        <taxon>Fusarium</taxon>
        <taxon>Fusarium decemcellulare species complex</taxon>
    </lineage>
</organism>
<evidence type="ECO:0000313" key="1">
    <source>
        <dbReference type="EMBL" id="KAF4464158.1"/>
    </source>
</evidence>
<dbReference type="OrthoDB" id="3766406at2759"/>
<dbReference type="Proteomes" id="UP000554235">
    <property type="component" value="Unassembled WGS sequence"/>
</dbReference>
<accession>A0A8H4LAG1</accession>
<sequence>MDKNGNTSLPGLESGSHFPLLRLPPEIVLLITRHLKPQYRFFLAQTCTVLRALAWCNVKKELARVSFVEEFEAWQAIAYHSPNHWACVNCVRLHAVDTSDTPLNRQHQCGYSLDDSRPRRRRLSSSSSVEYDFQDHHAQLALKFDHLGNVHGEYLRRLLASHTTQSQINEYLTRTSYMHPMIINRRLILHKVQVYENTVLPITDDTIENDSPRICPHVSSKPLDGVSVEDIRSISSEYALYEAFVLFPGQEILLHCPLCSTDYSFQATGKHEFVLRVWHDFGAHITYLRSWERTCRTFWDYPVENWSEHEPGSIRELYLTGGQ</sequence>
<reference evidence="1 2" key="1">
    <citation type="submission" date="2020-01" db="EMBL/GenBank/DDBJ databases">
        <title>Identification and distribution of gene clusters putatively required for synthesis of sphingolipid metabolism inhibitors in phylogenetically diverse species of the filamentous fungus Fusarium.</title>
        <authorList>
            <person name="Kim H.-S."/>
            <person name="Busman M."/>
            <person name="Brown D.W."/>
            <person name="Divon H."/>
            <person name="Uhlig S."/>
            <person name="Proctor R.H."/>
        </authorList>
    </citation>
    <scope>NUCLEOTIDE SEQUENCE [LARGE SCALE GENOMIC DNA]</scope>
    <source>
        <strain evidence="1 2">NRRL 20459</strain>
    </source>
</reference>
<protein>
    <submittedName>
        <fullName evidence="1">F-box domain containing</fullName>
    </submittedName>
</protein>